<reference evidence="2 3" key="1">
    <citation type="submission" date="2020-10" db="EMBL/GenBank/DDBJ databases">
        <title>Sequencing the genomes of 1000 actinobacteria strains.</title>
        <authorList>
            <person name="Klenk H.-P."/>
        </authorList>
    </citation>
    <scope>NUCLEOTIDE SEQUENCE [LARGE SCALE GENOMIC DNA]</scope>
    <source>
        <strain evidence="2 3">DSM 41803</strain>
    </source>
</reference>
<dbReference type="GeneID" id="86833144"/>
<comment type="caution">
    <text evidence="2">The sequence shown here is derived from an EMBL/GenBank/DDBJ whole genome shotgun (WGS) entry which is preliminary data.</text>
</comment>
<dbReference type="Pfam" id="PF13460">
    <property type="entry name" value="NAD_binding_10"/>
    <property type="match status" value="1"/>
</dbReference>
<dbReference type="Proteomes" id="UP000629287">
    <property type="component" value="Unassembled WGS sequence"/>
</dbReference>
<sequence>MFVLTGANGVVGRQVMSLLLRKGAAVGAVGRGAGVSAFPDGVQALTGDLFDPRWIEPSLEEAKALLISPRATGPGLGELLRLAAGQGVQRAVLLSATTVEHPAGQARFAAQFRPPYEDLVRESGLDWTVLRLADFAANSLAWAPQFRAGDVVRGAYGTAATSPIHEADIAEVAVRALLGSVPAGSTHTLTGPESLTQVDKVRLLGDALGRKLSFQELPPERVRQGMLAQGLPEEIPDRLLGSLADYALRPGPTTDTVEALLGRPARTFADWARDNAPAFG</sequence>
<dbReference type="RefSeq" id="WP_046920161.1">
    <property type="nucleotide sequence ID" value="NZ_JADBGF010000001.1"/>
</dbReference>
<dbReference type="Gene3D" id="3.40.50.720">
    <property type="entry name" value="NAD(P)-binding Rossmann-like Domain"/>
    <property type="match status" value="1"/>
</dbReference>
<accession>A0A8I0PJE6</accession>
<dbReference type="InterPro" id="IPR016040">
    <property type="entry name" value="NAD(P)-bd_dom"/>
</dbReference>
<proteinExistence type="predicted"/>
<name>A0A8I0PJE6_9ACTN</name>
<gene>
    <name evidence="2" type="ORF">H4687_008697</name>
</gene>
<protein>
    <submittedName>
        <fullName evidence="2">Uncharacterized protein YbjT (DUF2867 family)</fullName>
    </submittedName>
</protein>
<dbReference type="OrthoDB" id="116343at2"/>
<evidence type="ECO:0000259" key="1">
    <source>
        <dbReference type="Pfam" id="PF13460"/>
    </source>
</evidence>
<dbReference type="SUPFAM" id="SSF51735">
    <property type="entry name" value="NAD(P)-binding Rossmann-fold domains"/>
    <property type="match status" value="1"/>
</dbReference>
<evidence type="ECO:0000313" key="2">
    <source>
        <dbReference type="EMBL" id="MBE1602568.1"/>
    </source>
</evidence>
<dbReference type="Gene3D" id="3.90.25.10">
    <property type="entry name" value="UDP-galactose 4-epimerase, domain 1"/>
    <property type="match status" value="1"/>
</dbReference>
<organism evidence="2 3">
    <name type="scientific">Streptomyces stelliscabiei</name>
    <dbReference type="NCBI Taxonomy" id="146820"/>
    <lineage>
        <taxon>Bacteria</taxon>
        <taxon>Bacillati</taxon>
        <taxon>Actinomycetota</taxon>
        <taxon>Actinomycetes</taxon>
        <taxon>Kitasatosporales</taxon>
        <taxon>Streptomycetaceae</taxon>
        <taxon>Streptomyces</taxon>
    </lineage>
</organism>
<feature type="domain" description="NAD(P)-binding" evidence="1">
    <location>
        <begin position="6"/>
        <end position="177"/>
    </location>
</feature>
<dbReference type="AlphaFoldDB" id="A0A8I0PJE6"/>
<dbReference type="PANTHER" id="PTHR43162:SF1">
    <property type="entry name" value="PRESTALK A DIFFERENTIATION PROTEIN A"/>
    <property type="match status" value="1"/>
</dbReference>
<evidence type="ECO:0000313" key="3">
    <source>
        <dbReference type="Proteomes" id="UP000629287"/>
    </source>
</evidence>
<dbReference type="InterPro" id="IPR036291">
    <property type="entry name" value="NAD(P)-bd_dom_sf"/>
</dbReference>
<dbReference type="PANTHER" id="PTHR43162">
    <property type="match status" value="1"/>
</dbReference>
<dbReference type="EMBL" id="JADBGF010000001">
    <property type="protein sequence ID" value="MBE1602568.1"/>
    <property type="molecule type" value="Genomic_DNA"/>
</dbReference>
<dbReference type="InterPro" id="IPR051604">
    <property type="entry name" value="Ergot_Alk_Oxidoreductase"/>
</dbReference>
<keyword evidence="3" id="KW-1185">Reference proteome</keyword>